<comment type="caution">
    <text evidence="1">The sequence shown here is derived from an EMBL/GenBank/DDBJ whole genome shotgun (WGS) entry which is preliminary data.</text>
</comment>
<keyword evidence="2" id="KW-1185">Reference proteome</keyword>
<sequence>MLSIALPNKPSLLLLIFEYKFISVYHHKTYPPPTEINILFFPLPQSFRPTFRSCGGRQPHPIAFGNDLYLHGTLISQPMKRFNLRSLYASIPTPFFEAMA</sequence>
<dbReference type="EMBL" id="BPLR01013896">
    <property type="protein sequence ID" value="GIY64572.1"/>
    <property type="molecule type" value="Genomic_DNA"/>
</dbReference>
<dbReference type="AlphaFoldDB" id="A0AAV4V376"/>
<proteinExistence type="predicted"/>
<name>A0AAV4V376_CAEEX</name>
<evidence type="ECO:0000313" key="1">
    <source>
        <dbReference type="EMBL" id="GIY64572.1"/>
    </source>
</evidence>
<organism evidence="1 2">
    <name type="scientific">Caerostris extrusa</name>
    <name type="common">Bark spider</name>
    <name type="synonym">Caerostris bankana</name>
    <dbReference type="NCBI Taxonomy" id="172846"/>
    <lineage>
        <taxon>Eukaryota</taxon>
        <taxon>Metazoa</taxon>
        <taxon>Ecdysozoa</taxon>
        <taxon>Arthropoda</taxon>
        <taxon>Chelicerata</taxon>
        <taxon>Arachnida</taxon>
        <taxon>Araneae</taxon>
        <taxon>Araneomorphae</taxon>
        <taxon>Entelegynae</taxon>
        <taxon>Araneoidea</taxon>
        <taxon>Araneidae</taxon>
        <taxon>Caerostris</taxon>
    </lineage>
</organism>
<accession>A0AAV4V376</accession>
<protein>
    <submittedName>
        <fullName evidence="1">Uncharacterized protein</fullName>
    </submittedName>
</protein>
<dbReference type="Proteomes" id="UP001054945">
    <property type="component" value="Unassembled WGS sequence"/>
</dbReference>
<reference evidence="1 2" key="1">
    <citation type="submission" date="2021-06" db="EMBL/GenBank/DDBJ databases">
        <title>Caerostris extrusa draft genome.</title>
        <authorList>
            <person name="Kono N."/>
            <person name="Arakawa K."/>
        </authorList>
    </citation>
    <scope>NUCLEOTIDE SEQUENCE [LARGE SCALE GENOMIC DNA]</scope>
</reference>
<gene>
    <name evidence="1" type="ORF">CEXT_320681</name>
</gene>
<evidence type="ECO:0000313" key="2">
    <source>
        <dbReference type="Proteomes" id="UP001054945"/>
    </source>
</evidence>